<proteinExistence type="predicted"/>
<sequence>MKNNSLKGLIIALAFCLFSVSVYLLFLKKEDVFLLDNPTDSSIKVVLNNKKYLLGPGQTAKVSIQLGNNTISAKREDSVVLLKDTFFSIENNTRGLINPTLSNYYTFKRYYGYVKNRDSLYNSHQIDIEGKEYKGEIKKYNDLVLQGFSININQDYPKLKKKSDSLTGITKLFRKNQFVEYYETISE</sequence>
<reference evidence="2 3" key="1">
    <citation type="submission" date="2019-02" db="EMBL/GenBank/DDBJ databases">
        <title>Apibacter muscae sp. nov.: a novel member of the house fly microbiota.</title>
        <authorList>
            <person name="Park R."/>
        </authorList>
    </citation>
    <scope>NUCLEOTIDE SEQUENCE [LARGE SCALE GENOMIC DNA]</scope>
    <source>
        <strain evidence="2 3">AL1</strain>
    </source>
</reference>
<evidence type="ECO:0000313" key="2">
    <source>
        <dbReference type="EMBL" id="TWP29800.1"/>
    </source>
</evidence>
<protein>
    <submittedName>
        <fullName evidence="2">Uncharacterized protein</fullName>
    </submittedName>
</protein>
<keyword evidence="1" id="KW-1133">Transmembrane helix</keyword>
<keyword evidence="3" id="KW-1185">Reference proteome</keyword>
<organism evidence="2 3">
    <name type="scientific">Apibacter muscae</name>
    <dbReference type="NCBI Taxonomy" id="2509004"/>
    <lineage>
        <taxon>Bacteria</taxon>
        <taxon>Pseudomonadati</taxon>
        <taxon>Bacteroidota</taxon>
        <taxon>Flavobacteriia</taxon>
        <taxon>Flavobacteriales</taxon>
        <taxon>Weeksellaceae</taxon>
        <taxon>Apibacter</taxon>
    </lineage>
</organism>
<gene>
    <name evidence="2" type="ORF">ETU09_02145</name>
</gene>
<dbReference type="EMBL" id="SELH01000013">
    <property type="protein sequence ID" value="TWP29800.1"/>
    <property type="molecule type" value="Genomic_DNA"/>
</dbReference>
<feature type="transmembrane region" description="Helical" evidence="1">
    <location>
        <begin position="6"/>
        <end position="26"/>
    </location>
</feature>
<dbReference type="OrthoDB" id="1272486at2"/>
<accession>A0A563DI16</accession>
<evidence type="ECO:0000256" key="1">
    <source>
        <dbReference type="SAM" id="Phobius"/>
    </source>
</evidence>
<evidence type="ECO:0000313" key="3">
    <source>
        <dbReference type="Proteomes" id="UP000319499"/>
    </source>
</evidence>
<keyword evidence="1" id="KW-0812">Transmembrane</keyword>
<dbReference type="AlphaFoldDB" id="A0A563DI16"/>
<dbReference type="RefSeq" id="WP_146291599.1">
    <property type="nucleotide sequence ID" value="NZ_SELH01000013.1"/>
</dbReference>
<keyword evidence="1" id="KW-0472">Membrane</keyword>
<dbReference type="Proteomes" id="UP000319499">
    <property type="component" value="Unassembled WGS sequence"/>
</dbReference>
<comment type="caution">
    <text evidence="2">The sequence shown here is derived from an EMBL/GenBank/DDBJ whole genome shotgun (WGS) entry which is preliminary data.</text>
</comment>
<name>A0A563DI16_9FLAO</name>